<organism evidence="5 6">
    <name type="scientific">Thiorhodococcus fuscus</name>
    <dbReference type="NCBI Taxonomy" id="527200"/>
    <lineage>
        <taxon>Bacteria</taxon>
        <taxon>Pseudomonadati</taxon>
        <taxon>Pseudomonadota</taxon>
        <taxon>Gammaproteobacteria</taxon>
        <taxon>Chromatiales</taxon>
        <taxon>Chromatiaceae</taxon>
        <taxon>Thiorhodococcus</taxon>
    </lineage>
</organism>
<protein>
    <submittedName>
        <fullName evidence="5">CBS domain-containing protein</fullName>
    </submittedName>
</protein>
<feature type="domain" description="CBS" evidence="4">
    <location>
        <begin position="13"/>
        <end position="68"/>
    </location>
</feature>
<evidence type="ECO:0000256" key="2">
    <source>
        <dbReference type="PROSITE-ProRule" id="PRU00703"/>
    </source>
</evidence>
<proteinExistence type="predicted"/>
<dbReference type="RefSeq" id="WP_386024465.1">
    <property type="nucleotide sequence ID" value="NZ_JBHUHX010000010.1"/>
</dbReference>
<dbReference type="Proteomes" id="UP001597337">
    <property type="component" value="Unassembled WGS sequence"/>
</dbReference>
<dbReference type="Pfam" id="PF00571">
    <property type="entry name" value="CBS"/>
    <property type="match status" value="4"/>
</dbReference>
<feature type="region of interest" description="Disordered" evidence="3">
    <location>
        <begin position="320"/>
        <end position="345"/>
    </location>
</feature>
<feature type="domain" description="CBS" evidence="4">
    <location>
        <begin position="141"/>
        <end position="197"/>
    </location>
</feature>
<evidence type="ECO:0000313" key="5">
    <source>
        <dbReference type="EMBL" id="MFD2111335.1"/>
    </source>
</evidence>
<keyword evidence="1 2" id="KW-0129">CBS domain</keyword>
<keyword evidence="6" id="KW-1185">Reference proteome</keyword>
<dbReference type="Gene3D" id="3.10.580.10">
    <property type="entry name" value="CBS-domain"/>
    <property type="match status" value="2"/>
</dbReference>
<dbReference type="InterPro" id="IPR000644">
    <property type="entry name" value="CBS_dom"/>
</dbReference>
<comment type="caution">
    <text evidence="5">The sequence shown here is derived from an EMBL/GenBank/DDBJ whole genome shotgun (WGS) entry which is preliminary data.</text>
</comment>
<dbReference type="SUPFAM" id="SSF54631">
    <property type="entry name" value="CBS-domain pair"/>
    <property type="match status" value="2"/>
</dbReference>
<name>A0ABW4Y6K7_9GAMM</name>
<feature type="domain" description="CBS" evidence="4">
    <location>
        <begin position="76"/>
        <end position="134"/>
    </location>
</feature>
<dbReference type="PROSITE" id="PS51371">
    <property type="entry name" value="CBS"/>
    <property type="match status" value="4"/>
</dbReference>
<evidence type="ECO:0000256" key="3">
    <source>
        <dbReference type="SAM" id="MobiDB-lite"/>
    </source>
</evidence>
<dbReference type="EMBL" id="JBHUHX010000010">
    <property type="protein sequence ID" value="MFD2111335.1"/>
    <property type="molecule type" value="Genomic_DNA"/>
</dbReference>
<dbReference type="InterPro" id="IPR051257">
    <property type="entry name" value="Diverse_CBS-Domain"/>
</dbReference>
<dbReference type="PANTHER" id="PTHR43080">
    <property type="entry name" value="CBS DOMAIN-CONTAINING PROTEIN CBSX3, MITOCHONDRIAL"/>
    <property type="match status" value="1"/>
</dbReference>
<feature type="compositionally biased region" description="Basic residues" evidence="3">
    <location>
        <begin position="331"/>
        <end position="345"/>
    </location>
</feature>
<accession>A0ABW4Y6K7</accession>
<feature type="domain" description="CBS" evidence="4">
    <location>
        <begin position="207"/>
        <end position="263"/>
    </location>
</feature>
<evidence type="ECO:0000259" key="4">
    <source>
        <dbReference type="PROSITE" id="PS51371"/>
    </source>
</evidence>
<reference evidence="6" key="1">
    <citation type="journal article" date="2019" name="Int. J. Syst. Evol. Microbiol.">
        <title>The Global Catalogue of Microorganisms (GCM) 10K type strain sequencing project: providing services to taxonomists for standard genome sequencing and annotation.</title>
        <authorList>
            <consortium name="The Broad Institute Genomics Platform"/>
            <consortium name="The Broad Institute Genome Sequencing Center for Infectious Disease"/>
            <person name="Wu L."/>
            <person name="Ma J."/>
        </authorList>
    </citation>
    <scope>NUCLEOTIDE SEQUENCE [LARGE SCALE GENOMIC DNA]</scope>
    <source>
        <strain evidence="6">KACC 12597</strain>
    </source>
</reference>
<gene>
    <name evidence="5" type="ORF">ACFSJC_05725</name>
</gene>
<dbReference type="PANTHER" id="PTHR43080:SF2">
    <property type="entry name" value="CBS DOMAIN-CONTAINING PROTEIN"/>
    <property type="match status" value="1"/>
</dbReference>
<evidence type="ECO:0000313" key="6">
    <source>
        <dbReference type="Proteomes" id="UP001597337"/>
    </source>
</evidence>
<feature type="region of interest" description="Disordered" evidence="3">
    <location>
        <begin position="256"/>
        <end position="293"/>
    </location>
</feature>
<dbReference type="SMART" id="SM00116">
    <property type="entry name" value="CBS"/>
    <property type="match status" value="4"/>
</dbReference>
<dbReference type="InterPro" id="IPR046342">
    <property type="entry name" value="CBS_dom_sf"/>
</dbReference>
<evidence type="ECO:0000256" key="1">
    <source>
        <dbReference type="ARBA" id="ARBA00023122"/>
    </source>
</evidence>
<sequence>MQPIVDLTLADIMSRDVRHLPPDVPLAEAARQMAQARISSLLVLDGTTPIGILTERDLLRLLHQRTDTATPIREVMSTPVLTAIQETDFAAAYHLALSHRIRHLVVIDGNGRAVGIASETDFRHHLGLRSLQQLGDLTTLIDRDLPFLPPEAPLTEVLALMVRQDAAYALAVDGGRPLGILTERDIPRLLAQGADAELADVRLRDVMQTPVRTVCQNTPVPEAAQSMREQQLRQLAVVDADGQVMGMVTLQRQSAVGGRPARIGTHRPGDAGLLDRAPGHSRRDRQDPLRQPRLAYLRTVQPAAQRQRLRGGQLSEGVRAGLWRGFGGGSQRRRRNARHPAGRAG</sequence>